<dbReference type="PANTHER" id="PTHR42933">
    <property type="entry name" value="SLR6095 PROTEIN"/>
    <property type="match status" value="1"/>
</dbReference>
<dbReference type="InterPro" id="IPR029063">
    <property type="entry name" value="SAM-dependent_MTases_sf"/>
</dbReference>
<evidence type="ECO:0000256" key="2">
    <source>
        <dbReference type="ARBA" id="ARBA00011900"/>
    </source>
</evidence>
<dbReference type="Pfam" id="PF02384">
    <property type="entry name" value="N6_Mtase"/>
    <property type="match status" value="1"/>
</dbReference>
<organism evidence="11 13">
    <name type="scientific">Trichococcus flocculiformis</name>
    <dbReference type="NCBI Taxonomy" id="82803"/>
    <lineage>
        <taxon>Bacteria</taxon>
        <taxon>Bacillati</taxon>
        <taxon>Bacillota</taxon>
        <taxon>Bacilli</taxon>
        <taxon>Lactobacillales</taxon>
        <taxon>Carnobacteriaceae</taxon>
        <taxon>Trichococcus</taxon>
    </lineage>
</organism>
<name>A0AB38BEG9_9LACT</name>
<dbReference type="GO" id="GO:0032259">
    <property type="term" value="P:methylation"/>
    <property type="evidence" value="ECO:0007669"/>
    <property type="project" value="UniProtKB-KW"/>
</dbReference>
<dbReference type="Gene3D" id="1.20.1260.30">
    <property type="match status" value="1"/>
</dbReference>
<protein>
    <recommendedName>
        <fullName evidence="2">site-specific DNA-methyltransferase (adenine-specific)</fullName>
        <ecNumber evidence="2">2.1.1.72</ecNumber>
    </recommendedName>
</protein>
<evidence type="ECO:0000256" key="3">
    <source>
        <dbReference type="ARBA" id="ARBA00022603"/>
    </source>
</evidence>
<comment type="caution">
    <text evidence="11">The sequence shown here is derived from an EMBL/GenBank/DDBJ whole genome shotgun (WGS) entry which is preliminary data.</text>
</comment>
<dbReference type="PANTHER" id="PTHR42933:SF4">
    <property type="entry name" value="TYPE I RESTRICTION ENZYME ECOKI METHYLASE SUBUNIT"/>
    <property type="match status" value="1"/>
</dbReference>
<sequence length="479" mass="54722">MTNNEIVAKLWSMANVLRDDGISYQNYVTELTYLLFLKMMKEQGTESAIPEGYHWDDLLAKEGLKLKTFYKQLLLDLGNPEIAKDNRLNMIYDDASTSIDEPANLEKIIKDIDALDWYSAKHEGLGDLYEGLLEKNANETKSGAGQYFTPRILIDVMVQLTRPELGEKLNDPAAGTFGFMIAADHYLKEKYDQFFDLTPEQVKFQKKEALSGMELVQNTHRLALMNALLHDIEGQLEQGDSLSTNGKWMKGYDVVLTNPPFGTKKGGERATRDDLTYETSNKQLNFLQTIYNSLKTTGKARAAVVVPDNVLFADNVGEQIRKDLLNKCNLHTILRLPTGIFYAQGVQTNVLFFGRGASEKENTKETWIYDMRSNMRSLGKRSPLRKDDFKEFIECFNLDNLTQRQETWSLENPNGRWRKYSIEDIRKRANTNLDIFWMEAEKDGPAYSISELLDLMEQKSTAISESITKLQELLGDVSE</sequence>
<dbReference type="RefSeq" id="WP_086987912.1">
    <property type="nucleotide sequence ID" value="NZ_FJMZ01000001.1"/>
</dbReference>
<feature type="domain" description="DNA methylase adenine-specific" evidence="8">
    <location>
        <begin position="123"/>
        <end position="411"/>
    </location>
</feature>
<evidence type="ECO:0000313" key="10">
    <source>
        <dbReference type="EMBL" id="CZQ80713.1"/>
    </source>
</evidence>
<dbReference type="Proteomes" id="UP000199686">
    <property type="component" value="Unassembled WGS sequence"/>
</dbReference>
<dbReference type="GO" id="GO:0009307">
    <property type="term" value="P:DNA restriction-modification system"/>
    <property type="evidence" value="ECO:0007669"/>
    <property type="project" value="UniProtKB-KW"/>
</dbReference>
<evidence type="ECO:0000256" key="5">
    <source>
        <dbReference type="ARBA" id="ARBA00022691"/>
    </source>
</evidence>
<feature type="domain" description="N6 adenine-specific DNA methyltransferase N-terminal" evidence="9">
    <location>
        <begin position="7"/>
        <end position="61"/>
    </location>
</feature>
<keyword evidence="6" id="KW-0680">Restriction system</keyword>
<dbReference type="EMBL" id="FOQC01000002">
    <property type="protein sequence ID" value="SFH50113.1"/>
    <property type="molecule type" value="Genomic_DNA"/>
</dbReference>
<dbReference type="InterPro" id="IPR002052">
    <property type="entry name" value="DNA_methylase_N6_adenine_CS"/>
</dbReference>
<dbReference type="AlphaFoldDB" id="A0AB38BEG9"/>
<dbReference type="GO" id="GO:0008170">
    <property type="term" value="F:N-methyltransferase activity"/>
    <property type="evidence" value="ECO:0007669"/>
    <property type="project" value="InterPro"/>
</dbReference>
<dbReference type="EC" id="2.1.1.72" evidence="2"/>
<dbReference type="InterPro" id="IPR003356">
    <property type="entry name" value="DNA_methylase_A-5"/>
</dbReference>
<comment type="similarity">
    <text evidence="1">Belongs to the N(4)/N(6)-methyltransferase family.</text>
</comment>
<dbReference type="InterPro" id="IPR022749">
    <property type="entry name" value="D12N6_MeTrfase_N"/>
</dbReference>
<evidence type="ECO:0000259" key="9">
    <source>
        <dbReference type="Pfam" id="PF12161"/>
    </source>
</evidence>
<dbReference type="InterPro" id="IPR051537">
    <property type="entry name" value="DNA_Adenine_Mtase"/>
</dbReference>
<dbReference type="InterPro" id="IPR038333">
    <property type="entry name" value="T1MK-like_N_sf"/>
</dbReference>
<evidence type="ECO:0000259" key="8">
    <source>
        <dbReference type="Pfam" id="PF02384"/>
    </source>
</evidence>
<dbReference type="SUPFAM" id="SSF53335">
    <property type="entry name" value="S-adenosyl-L-methionine-dependent methyltransferases"/>
    <property type="match status" value="1"/>
</dbReference>
<keyword evidence="12" id="KW-1185">Reference proteome</keyword>
<evidence type="ECO:0000256" key="1">
    <source>
        <dbReference type="ARBA" id="ARBA00006594"/>
    </source>
</evidence>
<evidence type="ECO:0000313" key="11">
    <source>
        <dbReference type="EMBL" id="SFH50113.1"/>
    </source>
</evidence>
<evidence type="ECO:0000313" key="12">
    <source>
        <dbReference type="Proteomes" id="UP000195947"/>
    </source>
</evidence>
<dbReference type="Proteomes" id="UP000195947">
    <property type="component" value="Unassembled WGS sequence"/>
</dbReference>
<gene>
    <name evidence="11" type="ORF">SAMN04488507_100260</name>
    <name evidence="10" type="ORF">TFLO_125</name>
</gene>
<dbReference type="PROSITE" id="PS00092">
    <property type="entry name" value="N6_MTASE"/>
    <property type="match status" value="1"/>
</dbReference>
<accession>A0AB38BEG9</accession>
<keyword evidence="5" id="KW-0949">S-adenosyl-L-methionine</keyword>
<reference evidence="10 12" key="1">
    <citation type="submission" date="2016-02" db="EMBL/GenBank/DDBJ databases">
        <authorList>
            <person name="Strepis N."/>
        </authorList>
    </citation>
    <scope>NUCLEOTIDE SEQUENCE [LARGE SCALE GENOMIC DNA]</scope>
    <source>
        <strain evidence="10">Trichococcus flocculiformis</strain>
    </source>
</reference>
<proteinExistence type="inferred from homology"/>
<comment type="catalytic activity">
    <reaction evidence="7">
        <text>a 2'-deoxyadenosine in DNA + S-adenosyl-L-methionine = an N(6)-methyl-2'-deoxyadenosine in DNA + S-adenosyl-L-homocysteine + H(+)</text>
        <dbReference type="Rhea" id="RHEA:15197"/>
        <dbReference type="Rhea" id="RHEA-COMP:12418"/>
        <dbReference type="Rhea" id="RHEA-COMP:12419"/>
        <dbReference type="ChEBI" id="CHEBI:15378"/>
        <dbReference type="ChEBI" id="CHEBI:57856"/>
        <dbReference type="ChEBI" id="CHEBI:59789"/>
        <dbReference type="ChEBI" id="CHEBI:90615"/>
        <dbReference type="ChEBI" id="CHEBI:90616"/>
        <dbReference type="EC" id="2.1.1.72"/>
    </reaction>
</comment>
<reference evidence="11 13" key="2">
    <citation type="submission" date="2016-10" db="EMBL/GenBank/DDBJ databases">
        <authorList>
            <person name="Varghese N."/>
            <person name="Submissions S."/>
        </authorList>
    </citation>
    <scope>NUCLEOTIDE SEQUENCE [LARGE SCALE GENOMIC DNA]</scope>
    <source>
        <strain evidence="11 13">DSM 2094</strain>
    </source>
</reference>
<keyword evidence="4" id="KW-0808">Transferase</keyword>
<dbReference type="GO" id="GO:0003677">
    <property type="term" value="F:DNA binding"/>
    <property type="evidence" value="ECO:0007669"/>
    <property type="project" value="InterPro"/>
</dbReference>
<dbReference type="EMBL" id="FJMZ01000001">
    <property type="protein sequence ID" value="CZQ80713.1"/>
    <property type="molecule type" value="Genomic_DNA"/>
</dbReference>
<dbReference type="Gene3D" id="3.40.50.150">
    <property type="entry name" value="Vaccinia Virus protein VP39"/>
    <property type="match status" value="1"/>
</dbReference>
<dbReference type="GO" id="GO:0009007">
    <property type="term" value="F:site-specific DNA-methyltransferase (adenine-specific) activity"/>
    <property type="evidence" value="ECO:0007669"/>
    <property type="project" value="UniProtKB-EC"/>
</dbReference>
<dbReference type="Pfam" id="PF12161">
    <property type="entry name" value="HsdM_N"/>
    <property type="match status" value="1"/>
</dbReference>
<evidence type="ECO:0000256" key="6">
    <source>
        <dbReference type="ARBA" id="ARBA00022747"/>
    </source>
</evidence>
<evidence type="ECO:0000256" key="4">
    <source>
        <dbReference type="ARBA" id="ARBA00022679"/>
    </source>
</evidence>
<keyword evidence="3 10" id="KW-0489">Methyltransferase</keyword>
<evidence type="ECO:0000256" key="7">
    <source>
        <dbReference type="ARBA" id="ARBA00047942"/>
    </source>
</evidence>
<dbReference type="PRINTS" id="PR00507">
    <property type="entry name" value="N12N6MTFRASE"/>
</dbReference>
<evidence type="ECO:0000313" key="13">
    <source>
        <dbReference type="Proteomes" id="UP000199686"/>
    </source>
</evidence>